<dbReference type="InterPro" id="IPR014710">
    <property type="entry name" value="RmlC-like_jellyroll"/>
</dbReference>
<feature type="domain" description="Cupin fold metalloprotein WbuC cupin" evidence="1">
    <location>
        <begin position="6"/>
        <end position="85"/>
    </location>
</feature>
<sequence length="137" mass="15593">MNIYCDESLSSLFLNAKQSPRKRAHFNLHSSFDDKVQRLFIALVKGSYVKPHYHELSHQWEMFVVISGTVRICIFDITGQLEKEILVGDGQQSKVIELFPNEVHSVECISETALMLEVKEGPFNPKFAKVESAIVLP</sequence>
<dbReference type="CDD" id="cd07005">
    <property type="entry name" value="cupin_WbuC-like"/>
    <property type="match status" value="1"/>
</dbReference>
<dbReference type="Gene3D" id="2.60.120.10">
    <property type="entry name" value="Jelly Rolls"/>
    <property type="match status" value="1"/>
</dbReference>
<accession>A0A5P5X6F4</accession>
<organism evidence="2">
    <name type="scientific">Vibrio parahaemolyticus</name>
    <dbReference type="NCBI Taxonomy" id="670"/>
    <lineage>
        <taxon>Bacteria</taxon>
        <taxon>Pseudomonadati</taxon>
        <taxon>Pseudomonadota</taxon>
        <taxon>Gammaproteobacteria</taxon>
        <taxon>Vibrionales</taxon>
        <taxon>Vibrionaceae</taxon>
        <taxon>Vibrio</taxon>
    </lineage>
</organism>
<dbReference type="NCBIfam" id="TIGR04366">
    <property type="entry name" value="cupin_WbuC"/>
    <property type="match status" value="1"/>
</dbReference>
<protein>
    <submittedName>
        <fullName evidence="2">WbuC</fullName>
    </submittedName>
</protein>
<name>A0A5P5X6F4_VIBPH</name>
<dbReference type="InterPro" id="IPR027565">
    <property type="entry name" value="Cupin_WbuC"/>
</dbReference>
<dbReference type="EMBL" id="MK503854">
    <property type="protein sequence ID" value="QFF90726.1"/>
    <property type="molecule type" value="Genomic_DNA"/>
</dbReference>
<reference evidence="2" key="1">
    <citation type="submission" date="2019-02" db="EMBL/GenBank/DDBJ databases">
        <authorList>
            <person name="Pang Y."/>
        </authorList>
    </citation>
    <scope>NUCLEOTIDE SEQUENCE</scope>
    <source>
        <strain evidence="2">G3498</strain>
    </source>
</reference>
<gene>
    <name evidence="2" type="primary">wbuC</name>
</gene>
<dbReference type="RefSeq" id="WP_025550462.1">
    <property type="nucleotide sequence ID" value="NZ_JACENV010000003.1"/>
</dbReference>
<dbReference type="Pfam" id="PF19480">
    <property type="entry name" value="DUF6016"/>
    <property type="match status" value="1"/>
</dbReference>
<proteinExistence type="predicted"/>
<dbReference type="AlphaFoldDB" id="A0A5P5X6F4"/>
<evidence type="ECO:0000313" key="2">
    <source>
        <dbReference type="EMBL" id="QFF90726.1"/>
    </source>
</evidence>
<dbReference type="SUPFAM" id="SSF51182">
    <property type="entry name" value="RmlC-like cupins"/>
    <property type="match status" value="1"/>
</dbReference>
<evidence type="ECO:0000259" key="1">
    <source>
        <dbReference type="Pfam" id="PF19480"/>
    </source>
</evidence>
<dbReference type="InterPro" id="IPR046058">
    <property type="entry name" value="WbuC_cupin"/>
</dbReference>
<dbReference type="InterPro" id="IPR011051">
    <property type="entry name" value="RmlC_Cupin_sf"/>
</dbReference>